<protein>
    <submittedName>
        <fullName evidence="1">Uncharacterized protein</fullName>
    </submittedName>
</protein>
<reference evidence="1" key="2">
    <citation type="journal article" date="2015" name="Data Brief">
        <title>Shoot transcriptome of the giant reed, Arundo donax.</title>
        <authorList>
            <person name="Barrero R.A."/>
            <person name="Guerrero F.D."/>
            <person name="Moolhuijzen P."/>
            <person name="Goolsby J.A."/>
            <person name="Tidwell J."/>
            <person name="Bellgard S.E."/>
            <person name="Bellgard M.I."/>
        </authorList>
    </citation>
    <scope>NUCLEOTIDE SEQUENCE</scope>
    <source>
        <tissue evidence="1">Shoot tissue taken approximately 20 cm above the soil surface</tissue>
    </source>
</reference>
<dbReference type="EMBL" id="GBRH01246431">
    <property type="protein sequence ID" value="JAD51464.1"/>
    <property type="molecule type" value="Transcribed_RNA"/>
</dbReference>
<name>A0A0A9AIE5_ARUDO</name>
<proteinExistence type="predicted"/>
<accession>A0A0A9AIE5</accession>
<sequence>MYAAPSQLYTLGSKQIVSTLNTNTICINFYKADCVNQNPHSN</sequence>
<reference evidence="1" key="1">
    <citation type="submission" date="2014-09" db="EMBL/GenBank/DDBJ databases">
        <authorList>
            <person name="Magalhaes I.L.F."/>
            <person name="Oliveira U."/>
            <person name="Santos F.R."/>
            <person name="Vidigal T.H.D.A."/>
            <person name="Brescovit A.D."/>
            <person name="Santos A.J."/>
        </authorList>
    </citation>
    <scope>NUCLEOTIDE SEQUENCE</scope>
    <source>
        <tissue evidence="1">Shoot tissue taken approximately 20 cm above the soil surface</tissue>
    </source>
</reference>
<dbReference type="AlphaFoldDB" id="A0A0A9AIE5"/>
<organism evidence="1">
    <name type="scientific">Arundo donax</name>
    <name type="common">Giant reed</name>
    <name type="synonym">Donax arundinaceus</name>
    <dbReference type="NCBI Taxonomy" id="35708"/>
    <lineage>
        <taxon>Eukaryota</taxon>
        <taxon>Viridiplantae</taxon>
        <taxon>Streptophyta</taxon>
        <taxon>Embryophyta</taxon>
        <taxon>Tracheophyta</taxon>
        <taxon>Spermatophyta</taxon>
        <taxon>Magnoliopsida</taxon>
        <taxon>Liliopsida</taxon>
        <taxon>Poales</taxon>
        <taxon>Poaceae</taxon>
        <taxon>PACMAD clade</taxon>
        <taxon>Arundinoideae</taxon>
        <taxon>Arundineae</taxon>
        <taxon>Arundo</taxon>
    </lineage>
</organism>
<evidence type="ECO:0000313" key="1">
    <source>
        <dbReference type="EMBL" id="JAD51464.1"/>
    </source>
</evidence>